<dbReference type="InterPro" id="IPR038765">
    <property type="entry name" value="Papain-like_cys_pep_sf"/>
</dbReference>
<sequence length="194" mass="21990">MADIYILLTKTGSIFSQTIGLYTKAPYNHVSISLNKELTELYSFGRKKPYNPMRAGFVKECVNNGGIYARFPDTTCELYSLQVSDRQKEKMARVIDHFKKNANHYRYNFLGIATVPFGKSIERSNAYFCSQFVATVLKISGVHVWNKPPGLITPDECRNSVKLTKVFEGPLSQYVDSLCSNSEESIPMHQVVQI</sequence>
<protein>
    <recommendedName>
        <fullName evidence="3">Permuted papain-like amidase enzyme, YaeF/YiiX, C92 family</fullName>
    </recommendedName>
</protein>
<dbReference type="EMBL" id="JACHGH010000012">
    <property type="protein sequence ID" value="MBB6454818.1"/>
    <property type="molecule type" value="Genomic_DNA"/>
</dbReference>
<evidence type="ECO:0000313" key="2">
    <source>
        <dbReference type="Proteomes" id="UP000581688"/>
    </source>
</evidence>
<evidence type="ECO:0008006" key="3">
    <source>
        <dbReference type="Google" id="ProtNLM"/>
    </source>
</evidence>
<dbReference type="Proteomes" id="UP000581688">
    <property type="component" value="Unassembled WGS sequence"/>
</dbReference>
<dbReference type="SUPFAM" id="SSF54001">
    <property type="entry name" value="Cysteine proteinases"/>
    <property type="match status" value="1"/>
</dbReference>
<keyword evidence="2" id="KW-1185">Reference proteome</keyword>
<proteinExistence type="predicted"/>
<dbReference type="RefSeq" id="WP_174497349.1">
    <property type="nucleotide sequence ID" value="NZ_CADDWK010000014.1"/>
</dbReference>
<accession>A0A841Q8T5</accession>
<name>A0A841Q8T5_9BACI</name>
<comment type="caution">
    <text evidence="1">The sequence shown here is derived from an EMBL/GenBank/DDBJ whole genome shotgun (WGS) entry which is preliminary data.</text>
</comment>
<gene>
    <name evidence="1" type="ORF">HNQ94_003307</name>
</gene>
<evidence type="ECO:0000313" key="1">
    <source>
        <dbReference type="EMBL" id="MBB6454818.1"/>
    </source>
</evidence>
<reference evidence="1 2" key="1">
    <citation type="submission" date="2020-08" db="EMBL/GenBank/DDBJ databases">
        <title>Genomic Encyclopedia of Type Strains, Phase IV (KMG-IV): sequencing the most valuable type-strain genomes for metagenomic binning, comparative biology and taxonomic classification.</title>
        <authorList>
            <person name="Goeker M."/>
        </authorList>
    </citation>
    <scope>NUCLEOTIDE SEQUENCE [LARGE SCALE GENOMIC DNA]</scope>
    <source>
        <strain evidence="1 2">DSM 19612</strain>
    </source>
</reference>
<dbReference type="Gene3D" id="3.90.1720.10">
    <property type="entry name" value="endopeptidase domain like (from Nostoc punctiforme)"/>
    <property type="match status" value="1"/>
</dbReference>
<dbReference type="AlphaFoldDB" id="A0A841Q8T5"/>
<organism evidence="1 2">
    <name type="scientific">Salirhabdus euzebyi</name>
    <dbReference type="NCBI Taxonomy" id="394506"/>
    <lineage>
        <taxon>Bacteria</taxon>
        <taxon>Bacillati</taxon>
        <taxon>Bacillota</taxon>
        <taxon>Bacilli</taxon>
        <taxon>Bacillales</taxon>
        <taxon>Bacillaceae</taxon>
        <taxon>Salirhabdus</taxon>
    </lineage>
</organism>